<proteinExistence type="predicted"/>
<evidence type="ECO:0000256" key="4">
    <source>
        <dbReference type="ARBA" id="ARBA00023052"/>
    </source>
</evidence>
<dbReference type="InterPro" id="IPR029061">
    <property type="entry name" value="THDP-binding"/>
</dbReference>
<dbReference type="PANTHER" id="PTHR43257:SF2">
    <property type="entry name" value="PYRUVATE DEHYDROGENASE E1 COMPONENT SUBUNIT BETA"/>
    <property type="match status" value="1"/>
</dbReference>
<evidence type="ECO:0000313" key="8">
    <source>
        <dbReference type="Proteomes" id="UP000238701"/>
    </source>
</evidence>
<dbReference type="OrthoDB" id="9771835at2"/>
<name>A0A2U3KRG0_9BACT</name>
<feature type="domain" description="Transketolase-like pyrimidine-binding" evidence="6">
    <location>
        <begin position="409"/>
        <end position="599"/>
    </location>
</feature>
<feature type="region of interest" description="Disordered" evidence="5">
    <location>
        <begin position="384"/>
        <end position="408"/>
    </location>
</feature>
<dbReference type="FunFam" id="3.40.50.970:FF:000001">
    <property type="entry name" value="Pyruvate dehydrogenase E1 beta subunit"/>
    <property type="match status" value="1"/>
</dbReference>
<dbReference type="SUPFAM" id="SSF52518">
    <property type="entry name" value="Thiamin diphosphate-binding fold (THDP-binding)"/>
    <property type="match status" value="2"/>
</dbReference>
<evidence type="ECO:0000256" key="2">
    <source>
        <dbReference type="ARBA" id="ARBA00003906"/>
    </source>
</evidence>
<dbReference type="Pfam" id="PF00676">
    <property type="entry name" value="E1_dh"/>
    <property type="match status" value="1"/>
</dbReference>
<protein>
    <submittedName>
        <fullName evidence="7">Dehydrogenase, E1 component</fullName>
    </submittedName>
</protein>
<gene>
    <name evidence="7" type="ORF">SBA1_430032</name>
</gene>
<dbReference type="EMBL" id="OMOD01000137">
    <property type="protein sequence ID" value="SPF42231.1"/>
    <property type="molecule type" value="Genomic_DNA"/>
</dbReference>
<dbReference type="Pfam" id="PF02780">
    <property type="entry name" value="Transketolase_C"/>
    <property type="match status" value="1"/>
</dbReference>
<accession>A0A2U3KRG0</accession>
<reference evidence="8" key="1">
    <citation type="submission" date="2018-02" db="EMBL/GenBank/DDBJ databases">
        <authorList>
            <person name="Hausmann B."/>
        </authorList>
    </citation>
    <scope>NUCLEOTIDE SEQUENCE [LARGE SCALE GENOMIC DNA]</scope>
    <source>
        <strain evidence="8">Peat soil MAG SbA1</strain>
    </source>
</reference>
<evidence type="ECO:0000256" key="3">
    <source>
        <dbReference type="ARBA" id="ARBA00023002"/>
    </source>
</evidence>
<keyword evidence="3" id="KW-0560">Oxidoreductase</keyword>
<dbReference type="FunFam" id="3.40.50.920:FF:000001">
    <property type="entry name" value="Pyruvate dehydrogenase E1 beta subunit"/>
    <property type="match status" value="1"/>
</dbReference>
<dbReference type="SUPFAM" id="SSF52922">
    <property type="entry name" value="TK C-terminal domain-like"/>
    <property type="match status" value="1"/>
</dbReference>
<dbReference type="InterPro" id="IPR033248">
    <property type="entry name" value="Transketolase_C"/>
</dbReference>
<dbReference type="Gene3D" id="3.40.50.970">
    <property type="match status" value="2"/>
</dbReference>
<sequence length="749" mass="82987">MATTKTDPKLTNGRKAKLYEGLTADRLIQAYRLMYTSRRIDDREILLKRQQKIFFQMSGAGHEGIGVAAGLALKPGYDWFYPYYRDRALCLALGVKPYDMFLQGVGAANDPSSGGRQMPSHWSYPALHIVTQSSPTGSQILQAVGCAEGGRYFARHPKAAELPANPLLAKEGRNGAPNAGVDYRQFKEVTFRDDEVTYVSLGDGSSSEGEFWEAMNAAALGKLPVIFCVEDNGYAISVPVEVQTAGGSISRLVSGFPNFHFEEVDGTDPVASYGAFSRAVEYCREGHGPAFVHAHVIRPYSHSLSDDERLYRPDAERERDAQRDPVTRTQMFLLREGILDDKGINQLEKEVEAELQAAVDLALEALPPAPESIMEYLYSPKIDPASPEFDTRPAQPETATSDGKKPTTKTMADLINATLRDEMKRDERIIVFGEDVADVSREEYLKRKLVKGKGGVFKLTFGLQNEFGSDRVFNSPLAEAAIVGRATGMATRGLKPVVEIQFFDYIWPAMMQIRDELSVIRWRSNNGFSCPVVIRVAIGGYLTGGAIYHSQCGESIFTHMPGLRVVFPSNALDAAGLLRTAIRCDDPVLFLEHKRLYREPFGRAPYPGPEYMIPFGKAQIVHPGDNLTVITYGAVVPRALQAAQKLERERGVKVELIDLRCLNPFDWDAIAASVTKTNRVLVAYEDTLSWGYGAEIAARIADQLFDKLDAPVRRVAAKDTFVAYQPILEDAILPQPNDLFLAMKELAEY</sequence>
<dbReference type="AlphaFoldDB" id="A0A2U3KRG0"/>
<dbReference type="SMART" id="SM00861">
    <property type="entry name" value="Transket_pyr"/>
    <property type="match status" value="1"/>
</dbReference>
<dbReference type="InterPro" id="IPR001017">
    <property type="entry name" value="DH_E1"/>
</dbReference>
<dbReference type="PANTHER" id="PTHR43257">
    <property type="entry name" value="PYRUVATE DEHYDROGENASE E1 COMPONENT BETA SUBUNIT"/>
    <property type="match status" value="1"/>
</dbReference>
<dbReference type="GO" id="GO:0016624">
    <property type="term" value="F:oxidoreductase activity, acting on the aldehyde or oxo group of donors, disulfide as acceptor"/>
    <property type="evidence" value="ECO:0007669"/>
    <property type="project" value="InterPro"/>
</dbReference>
<comment type="cofactor">
    <cofactor evidence="1">
        <name>thiamine diphosphate</name>
        <dbReference type="ChEBI" id="CHEBI:58937"/>
    </cofactor>
</comment>
<dbReference type="InterPro" id="IPR005475">
    <property type="entry name" value="Transketolase-like_Pyr-bd"/>
</dbReference>
<dbReference type="InterPro" id="IPR009014">
    <property type="entry name" value="Transketo_C/PFOR_II"/>
</dbReference>
<comment type="function">
    <text evidence="2">E1 component of the 2-oxoglutarate dehydrogenase (OGDH) complex which catalyzes the decarboxylation of 2-oxoglutarate, the first step in the conversion of 2-oxoglutarate to succinyl-CoA and CO(2).</text>
</comment>
<evidence type="ECO:0000256" key="1">
    <source>
        <dbReference type="ARBA" id="ARBA00001964"/>
    </source>
</evidence>
<evidence type="ECO:0000256" key="5">
    <source>
        <dbReference type="SAM" id="MobiDB-lite"/>
    </source>
</evidence>
<dbReference type="CDD" id="cd02000">
    <property type="entry name" value="TPP_E1_PDC_ADC_BCADC"/>
    <property type="match status" value="1"/>
</dbReference>
<organism evidence="7 8">
    <name type="scientific">Candidatus Sulfotelmatobacter kueseliae</name>
    <dbReference type="NCBI Taxonomy" id="2042962"/>
    <lineage>
        <taxon>Bacteria</taxon>
        <taxon>Pseudomonadati</taxon>
        <taxon>Acidobacteriota</taxon>
        <taxon>Terriglobia</taxon>
        <taxon>Terriglobales</taxon>
        <taxon>Candidatus Korobacteraceae</taxon>
        <taxon>Candidatus Sulfotelmatobacter</taxon>
    </lineage>
</organism>
<evidence type="ECO:0000259" key="6">
    <source>
        <dbReference type="SMART" id="SM00861"/>
    </source>
</evidence>
<dbReference type="Pfam" id="PF02779">
    <property type="entry name" value="Transket_pyr"/>
    <property type="match status" value="1"/>
</dbReference>
<evidence type="ECO:0000313" key="7">
    <source>
        <dbReference type="EMBL" id="SPF42231.1"/>
    </source>
</evidence>
<dbReference type="Proteomes" id="UP000238701">
    <property type="component" value="Unassembled WGS sequence"/>
</dbReference>
<keyword evidence="4" id="KW-0786">Thiamine pyrophosphate</keyword>
<dbReference type="CDD" id="cd07036">
    <property type="entry name" value="TPP_PYR_E1-PDHc-beta_like"/>
    <property type="match status" value="1"/>
</dbReference>
<dbReference type="Gene3D" id="3.40.50.920">
    <property type="match status" value="1"/>
</dbReference>